<dbReference type="InterPro" id="IPR049900">
    <property type="entry name" value="PKS_mFAS_DH"/>
</dbReference>
<organism evidence="3 4">
    <name type="scientific">Mycobacterium kansasii</name>
    <dbReference type="NCBI Taxonomy" id="1768"/>
    <lineage>
        <taxon>Bacteria</taxon>
        <taxon>Bacillati</taxon>
        <taxon>Actinomycetota</taxon>
        <taxon>Actinomycetes</taxon>
        <taxon>Mycobacteriales</taxon>
        <taxon>Mycobacteriaceae</taxon>
        <taxon>Mycobacterium</taxon>
    </lineage>
</organism>
<feature type="region of interest" description="C-terminal hotdog fold" evidence="1">
    <location>
        <begin position="15"/>
        <end position="161"/>
    </location>
</feature>
<evidence type="ECO:0000313" key="4">
    <source>
        <dbReference type="Proteomes" id="UP000516380"/>
    </source>
</evidence>
<proteinExistence type="predicted"/>
<dbReference type="Gene3D" id="3.10.129.110">
    <property type="entry name" value="Polyketide synthase dehydratase"/>
    <property type="match status" value="1"/>
</dbReference>
<dbReference type="InterPro" id="IPR049551">
    <property type="entry name" value="PKS_DH_C"/>
</dbReference>
<gene>
    <name evidence="3" type="ORF">NIIDMKKI_50370</name>
</gene>
<accession>A0A7G1IFL7</accession>
<dbReference type="Pfam" id="PF14765">
    <property type="entry name" value="PS-DH"/>
    <property type="match status" value="1"/>
</dbReference>
<name>A0A7G1IFL7_MYCKA</name>
<feature type="region of interest" description="N-terminal hotdog fold" evidence="1">
    <location>
        <position position="1"/>
    </location>
</feature>
<sequence>MPPAYDITALLAAHPSSVNGAEMRESFAKRGVQLGSAFSGLATAHTAEAGGGTVLAEVGLPASIRFQQGAYRVHPALLDACFQSVGAGVDAAGGGGLLLPLGVRSLRIYGPTRNARYCYTRLTKAGVTGARLTSTCWTSTGPCCWRCVACTWEPVRPKAPSATACSASGC</sequence>
<dbReference type="AlphaFoldDB" id="A0A7G1IFL7"/>
<protein>
    <recommendedName>
        <fullName evidence="2">PKS/mFAS DH domain-containing protein</fullName>
    </recommendedName>
</protein>
<evidence type="ECO:0000256" key="1">
    <source>
        <dbReference type="PROSITE-ProRule" id="PRU01363"/>
    </source>
</evidence>
<evidence type="ECO:0000259" key="2">
    <source>
        <dbReference type="PROSITE" id="PS52019"/>
    </source>
</evidence>
<dbReference type="Proteomes" id="UP000516380">
    <property type="component" value="Chromosome"/>
</dbReference>
<evidence type="ECO:0000313" key="3">
    <source>
        <dbReference type="EMBL" id="BCI89831.1"/>
    </source>
</evidence>
<keyword evidence="4" id="KW-1185">Reference proteome</keyword>
<dbReference type="InterPro" id="IPR042104">
    <property type="entry name" value="PKS_dehydratase_sf"/>
</dbReference>
<feature type="domain" description="PKS/mFAS DH" evidence="2">
    <location>
        <begin position="1"/>
        <end position="161"/>
    </location>
</feature>
<dbReference type="PROSITE" id="PS52019">
    <property type="entry name" value="PKS_MFAS_DH"/>
    <property type="match status" value="1"/>
</dbReference>
<dbReference type="EMBL" id="AP023343">
    <property type="protein sequence ID" value="BCI89831.1"/>
    <property type="molecule type" value="Genomic_DNA"/>
</dbReference>
<reference evidence="3 4" key="1">
    <citation type="submission" date="2020-07" db="EMBL/GenBank/DDBJ databases">
        <title>Mycobacterium kansasii (former subtype) with zoonotic potential isolated from diseased indoor pet cat, Japan.</title>
        <authorList>
            <person name="Fukano H."/>
            <person name="Terazono T."/>
            <person name="Hoshino Y."/>
        </authorList>
    </citation>
    <scope>NUCLEOTIDE SEQUENCE [LARGE SCALE GENOMIC DNA]</scope>
    <source>
        <strain evidence="3 4">Kuro-I</strain>
    </source>
</reference>
<comment type="caution">
    <text evidence="1">Lacks conserved residue(s) required for the propagation of feature annotation.</text>
</comment>